<evidence type="ECO:0000313" key="3">
    <source>
        <dbReference type="Proteomes" id="UP000480178"/>
    </source>
</evidence>
<organism evidence="2 3">
    <name type="scientific">Rhodocytophaga rosea</name>
    <dbReference type="NCBI Taxonomy" id="2704465"/>
    <lineage>
        <taxon>Bacteria</taxon>
        <taxon>Pseudomonadati</taxon>
        <taxon>Bacteroidota</taxon>
        <taxon>Cytophagia</taxon>
        <taxon>Cytophagales</taxon>
        <taxon>Rhodocytophagaceae</taxon>
        <taxon>Rhodocytophaga</taxon>
    </lineage>
</organism>
<dbReference type="Pfam" id="PF01609">
    <property type="entry name" value="DDE_Tnp_1"/>
    <property type="match status" value="1"/>
</dbReference>
<dbReference type="GO" id="GO:0003677">
    <property type="term" value="F:DNA binding"/>
    <property type="evidence" value="ECO:0007669"/>
    <property type="project" value="InterPro"/>
</dbReference>
<dbReference type="PANTHER" id="PTHR30007:SF0">
    <property type="entry name" value="TRANSPOSASE"/>
    <property type="match status" value="1"/>
</dbReference>
<reference evidence="2 3" key="1">
    <citation type="submission" date="2020-01" db="EMBL/GenBank/DDBJ databases">
        <authorList>
            <person name="Kim M.K."/>
        </authorList>
    </citation>
    <scope>NUCLEOTIDE SEQUENCE [LARGE SCALE GENOMIC DNA]</scope>
    <source>
        <strain evidence="2 3">172606-1</strain>
    </source>
</reference>
<dbReference type="GO" id="GO:0006313">
    <property type="term" value="P:DNA transposition"/>
    <property type="evidence" value="ECO:0007669"/>
    <property type="project" value="InterPro"/>
</dbReference>
<dbReference type="AlphaFoldDB" id="A0A6C0GBN5"/>
<dbReference type="InterPro" id="IPR002559">
    <property type="entry name" value="Transposase_11"/>
</dbReference>
<evidence type="ECO:0000313" key="2">
    <source>
        <dbReference type="EMBL" id="QHT65351.1"/>
    </source>
</evidence>
<dbReference type="EMBL" id="CP048222">
    <property type="protein sequence ID" value="QHT65351.1"/>
    <property type="molecule type" value="Genomic_DNA"/>
</dbReference>
<keyword evidence="3" id="KW-1185">Reference proteome</keyword>
<gene>
    <name evidence="2" type="ORF">GXP67_01005</name>
</gene>
<name>A0A6C0GBN5_9BACT</name>
<proteinExistence type="predicted"/>
<sequence>MLRSDSQKGFKVLDIRWEIERTFTWILNARRLNKDNEKSRRNSQSMVYLAMMPVLLNRLH</sequence>
<dbReference type="KEGG" id="rhoz:GXP67_01005"/>
<dbReference type="GO" id="GO:0004803">
    <property type="term" value="F:transposase activity"/>
    <property type="evidence" value="ECO:0007669"/>
    <property type="project" value="InterPro"/>
</dbReference>
<dbReference type="PANTHER" id="PTHR30007">
    <property type="entry name" value="PHP DOMAIN PROTEIN"/>
    <property type="match status" value="1"/>
</dbReference>
<dbReference type="Proteomes" id="UP000480178">
    <property type="component" value="Chromosome"/>
</dbReference>
<feature type="domain" description="Transposase IS4-like" evidence="1">
    <location>
        <begin position="3"/>
        <end position="52"/>
    </location>
</feature>
<evidence type="ECO:0000259" key="1">
    <source>
        <dbReference type="Pfam" id="PF01609"/>
    </source>
</evidence>
<protein>
    <submittedName>
        <fullName evidence="2">Transposase</fullName>
    </submittedName>
</protein>
<accession>A0A6C0GBN5</accession>
<dbReference type="RefSeq" id="WP_162441438.1">
    <property type="nucleotide sequence ID" value="NZ_CP048222.1"/>
</dbReference>